<evidence type="ECO:0000313" key="3">
    <source>
        <dbReference type="Proteomes" id="UP000516422"/>
    </source>
</evidence>
<proteinExistence type="predicted"/>
<evidence type="ECO:0000256" key="1">
    <source>
        <dbReference type="SAM" id="MobiDB-lite"/>
    </source>
</evidence>
<feature type="region of interest" description="Disordered" evidence="1">
    <location>
        <begin position="52"/>
        <end position="127"/>
    </location>
</feature>
<sequence>MVHSSAEDNDRGTYEAYIHTAAQARDITRSFLESVGPSNGAEAEAVAPRGIRAGDERRAARRRRQRVPAGCRARQRRGHRLRRQHRPSTTQSHQRLPARWVRLVPRPGAGHRHHRRGPQSGQVRPCRPASGPLSCDMAMGAVGGGRCQGKSARFCRRGEQFRPDDFAVRGVAGAPARGELCHQEEAAASFIAGFRPSHVGCGAAAVRDRADETVLRPDEPQGNGATRMPDRVGDQFADDQLGREGQFLKPPMSEALAGQRAGPSGRFQFEGQPS</sequence>
<reference evidence="2 3" key="1">
    <citation type="submission" date="2020-04" db="EMBL/GenBank/DDBJ databases">
        <title>Characterization and engineering of Streptomyces griseofuscus DSM40191 as a potential heterologous host for expression of BGCs.</title>
        <authorList>
            <person name="Gren T."/>
            <person name="Whitford C.M."/>
            <person name="Mohite O.S."/>
            <person name="Joergensen T.S."/>
            <person name="Nielsen J.B."/>
            <person name="Lee S.Y."/>
            <person name="Weber T."/>
        </authorList>
    </citation>
    <scope>NUCLEOTIDE SEQUENCE [LARGE SCALE GENOMIC DNA]</scope>
    <source>
        <strain evidence="2 3">DSM 40191</strain>
    </source>
</reference>
<evidence type="ECO:0000313" key="2">
    <source>
        <dbReference type="EMBL" id="QNT94704.1"/>
    </source>
</evidence>
<feature type="region of interest" description="Disordered" evidence="1">
    <location>
        <begin position="212"/>
        <end position="274"/>
    </location>
</feature>
<organism evidence="2 3">
    <name type="scientific">Streptomyces griseofuscus</name>
    <dbReference type="NCBI Taxonomy" id="146922"/>
    <lineage>
        <taxon>Bacteria</taxon>
        <taxon>Bacillati</taxon>
        <taxon>Actinomycetota</taxon>
        <taxon>Actinomycetes</taxon>
        <taxon>Kitasatosporales</taxon>
        <taxon>Streptomycetaceae</taxon>
        <taxon>Streptomyces</taxon>
    </lineage>
</organism>
<feature type="compositionally biased region" description="Basic residues" evidence="1">
    <location>
        <begin position="73"/>
        <end position="86"/>
    </location>
</feature>
<dbReference type="Proteomes" id="UP000516422">
    <property type="component" value="Chromosome"/>
</dbReference>
<accession>A0A7H1Q324</accession>
<protein>
    <submittedName>
        <fullName evidence="2">Uncharacterized protein</fullName>
    </submittedName>
</protein>
<gene>
    <name evidence="2" type="ORF">HEP81_04427</name>
</gene>
<dbReference type="KEGG" id="sgf:HEP81_04427"/>
<dbReference type="AlphaFoldDB" id="A0A7H1Q324"/>
<dbReference type="EMBL" id="CP051006">
    <property type="protein sequence ID" value="QNT94704.1"/>
    <property type="molecule type" value="Genomic_DNA"/>
</dbReference>
<name>A0A7H1Q324_9ACTN</name>